<dbReference type="Proteomes" id="UP000247810">
    <property type="component" value="Unassembled WGS sequence"/>
</dbReference>
<evidence type="ECO:0000259" key="5">
    <source>
        <dbReference type="Pfam" id="PF00891"/>
    </source>
</evidence>
<gene>
    <name evidence="7" type="ORF">BO71DRAFT_463822</name>
</gene>
<dbReference type="EMBL" id="KZ826003">
    <property type="protein sequence ID" value="PYH89991.1"/>
    <property type="molecule type" value="Genomic_DNA"/>
</dbReference>
<proteinExistence type="predicted"/>
<dbReference type="InterPro" id="IPR016461">
    <property type="entry name" value="COMT-like"/>
</dbReference>
<feature type="domain" description="O-methyltransferase dimerisation" evidence="6">
    <location>
        <begin position="58"/>
        <end position="124"/>
    </location>
</feature>
<dbReference type="Gene3D" id="3.40.50.150">
    <property type="entry name" value="Vaccinia Virus protein VP39"/>
    <property type="match status" value="1"/>
</dbReference>
<dbReference type="InterPro" id="IPR029063">
    <property type="entry name" value="SAM-dependent_MTases_sf"/>
</dbReference>
<dbReference type="GO" id="GO:0032259">
    <property type="term" value="P:methylation"/>
    <property type="evidence" value="ECO:0007669"/>
    <property type="project" value="UniProtKB-KW"/>
</dbReference>
<dbReference type="InterPro" id="IPR001077">
    <property type="entry name" value="COMT_C"/>
</dbReference>
<protein>
    <submittedName>
        <fullName evidence="7">S-adenosyl-L-methionine-dependent methyltransferase</fullName>
    </submittedName>
</protein>
<dbReference type="AlphaFoldDB" id="A0A319CZA1"/>
<dbReference type="InterPro" id="IPR012967">
    <property type="entry name" value="COMT_dimerisation"/>
</dbReference>
<evidence type="ECO:0000313" key="8">
    <source>
        <dbReference type="Proteomes" id="UP000247810"/>
    </source>
</evidence>
<accession>A0A319CZA1</accession>
<feature type="domain" description="O-methyltransferase C-terminal" evidence="5">
    <location>
        <begin position="215"/>
        <end position="378"/>
    </location>
</feature>
<dbReference type="Pfam" id="PF00891">
    <property type="entry name" value="Methyltransf_2"/>
    <property type="match status" value="1"/>
</dbReference>
<evidence type="ECO:0000256" key="4">
    <source>
        <dbReference type="PIRSR" id="PIRSR005739-1"/>
    </source>
</evidence>
<dbReference type="GO" id="GO:0008171">
    <property type="term" value="F:O-methyltransferase activity"/>
    <property type="evidence" value="ECO:0007669"/>
    <property type="project" value="InterPro"/>
</dbReference>
<reference evidence="7 8" key="1">
    <citation type="submission" date="2018-02" db="EMBL/GenBank/DDBJ databases">
        <title>The genomes of Aspergillus section Nigri reveals drivers in fungal speciation.</title>
        <authorList>
            <consortium name="DOE Joint Genome Institute"/>
            <person name="Vesth T.C."/>
            <person name="Nybo J."/>
            <person name="Theobald S."/>
            <person name="Brandl J."/>
            <person name="Frisvad J.C."/>
            <person name="Nielsen K.F."/>
            <person name="Lyhne E.K."/>
            <person name="Kogle M.E."/>
            <person name="Kuo A."/>
            <person name="Riley R."/>
            <person name="Clum A."/>
            <person name="Nolan M."/>
            <person name="Lipzen A."/>
            <person name="Salamov A."/>
            <person name="Henrissat B."/>
            <person name="Wiebenga A."/>
            <person name="De vries R.P."/>
            <person name="Grigoriev I.V."/>
            <person name="Mortensen U.H."/>
            <person name="Andersen M.R."/>
            <person name="Baker S.E."/>
        </authorList>
    </citation>
    <scope>NUCLEOTIDE SEQUENCE [LARGE SCALE GENOMIC DNA]</scope>
    <source>
        <strain evidence="7 8">CBS 707.79</strain>
    </source>
</reference>
<dbReference type="Pfam" id="PF08100">
    <property type="entry name" value="Dimerisation"/>
    <property type="match status" value="1"/>
</dbReference>
<keyword evidence="8" id="KW-1185">Reference proteome</keyword>
<dbReference type="InterPro" id="IPR036388">
    <property type="entry name" value="WH-like_DNA-bd_sf"/>
</dbReference>
<keyword evidence="3" id="KW-0949">S-adenosyl-L-methionine</keyword>
<dbReference type="PIRSF" id="PIRSF005739">
    <property type="entry name" value="O-mtase"/>
    <property type="match status" value="1"/>
</dbReference>
<dbReference type="PANTHER" id="PTHR43712">
    <property type="entry name" value="PUTATIVE (AFU_ORTHOLOGUE AFUA_4G14580)-RELATED"/>
    <property type="match status" value="1"/>
</dbReference>
<name>A0A319CZA1_9EURO</name>
<sequence length="407" mass="45566">MSTESIQSIWTEAQSSLEAFQSNGTESARIDALEKASKLTRALEKPRDAILKLAYTPTAVMAVKVVHDMKIFPVLAKATSPVPVRELAALKPADPLLVERMMRLCVAFGFAEEPTPCEYLPTAVTKEMANRTSVGVVESLFLEFLPTIQKTPEYLQATDYRNPEDPLFAPLQYTNNMTQDGFAWLCQHPDALARFNNFMEGQRADRPHWADWFPVADRVLANVDTNPDRPLIVDIGAGRGHDLLGFKSRFPDAPGKLILEDLPLVIDEVQGAQDLDVAGIVPVKYNFFTEQQPIKGARVYYFKNVMHDWSDEKARIILNHVVEAMEPGYSKLIMEEYIVPDQNATAIHGMTDVAVMVFCSGLERTTQQWTRLLDSVGLRVNKFWTREGDGLGIVEAELAGQSSNHRL</sequence>
<evidence type="ECO:0000313" key="7">
    <source>
        <dbReference type="EMBL" id="PYH89991.1"/>
    </source>
</evidence>
<evidence type="ECO:0000259" key="6">
    <source>
        <dbReference type="Pfam" id="PF08100"/>
    </source>
</evidence>
<evidence type="ECO:0000256" key="3">
    <source>
        <dbReference type="ARBA" id="ARBA00022691"/>
    </source>
</evidence>
<dbReference type="InterPro" id="IPR036390">
    <property type="entry name" value="WH_DNA-bd_sf"/>
</dbReference>
<organism evidence="7 8">
    <name type="scientific">Aspergillus ellipticus CBS 707.79</name>
    <dbReference type="NCBI Taxonomy" id="1448320"/>
    <lineage>
        <taxon>Eukaryota</taxon>
        <taxon>Fungi</taxon>
        <taxon>Dikarya</taxon>
        <taxon>Ascomycota</taxon>
        <taxon>Pezizomycotina</taxon>
        <taxon>Eurotiomycetes</taxon>
        <taxon>Eurotiomycetidae</taxon>
        <taxon>Eurotiales</taxon>
        <taxon>Aspergillaceae</taxon>
        <taxon>Aspergillus</taxon>
        <taxon>Aspergillus subgen. Circumdati</taxon>
    </lineage>
</organism>
<dbReference type="SUPFAM" id="SSF53335">
    <property type="entry name" value="S-adenosyl-L-methionine-dependent methyltransferases"/>
    <property type="match status" value="1"/>
</dbReference>
<dbReference type="VEuPathDB" id="FungiDB:BO71DRAFT_463822"/>
<evidence type="ECO:0000256" key="2">
    <source>
        <dbReference type="ARBA" id="ARBA00022679"/>
    </source>
</evidence>
<keyword evidence="2 7" id="KW-0808">Transferase</keyword>
<keyword evidence="1 7" id="KW-0489">Methyltransferase</keyword>
<dbReference type="OrthoDB" id="1535081at2759"/>
<feature type="active site" description="Proton acceptor" evidence="4">
    <location>
        <position position="307"/>
    </location>
</feature>
<dbReference type="SUPFAM" id="SSF46785">
    <property type="entry name" value="Winged helix' DNA-binding domain"/>
    <property type="match status" value="1"/>
</dbReference>
<dbReference type="GO" id="GO:0046983">
    <property type="term" value="F:protein dimerization activity"/>
    <property type="evidence" value="ECO:0007669"/>
    <property type="project" value="InterPro"/>
</dbReference>
<evidence type="ECO:0000256" key="1">
    <source>
        <dbReference type="ARBA" id="ARBA00022603"/>
    </source>
</evidence>
<dbReference type="PANTHER" id="PTHR43712:SF1">
    <property type="entry name" value="HYPOTHETICAL O-METHYLTRANSFERASE (EUROFUNG)-RELATED"/>
    <property type="match status" value="1"/>
</dbReference>
<dbReference type="GO" id="GO:0044550">
    <property type="term" value="P:secondary metabolite biosynthetic process"/>
    <property type="evidence" value="ECO:0007669"/>
    <property type="project" value="UniProtKB-ARBA"/>
</dbReference>
<dbReference type="PROSITE" id="PS51683">
    <property type="entry name" value="SAM_OMT_II"/>
    <property type="match status" value="1"/>
</dbReference>
<dbReference type="Gene3D" id="1.10.10.10">
    <property type="entry name" value="Winged helix-like DNA-binding domain superfamily/Winged helix DNA-binding domain"/>
    <property type="match status" value="1"/>
</dbReference>